<evidence type="ECO:0000313" key="3">
    <source>
        <dbReference type="EMBL" id="GAM55027.1"/>
    </source>
</evidence>
<dbReference type="Gene3D" id="3.40.1360.10">
    <property type="match status" value="1"/>
</dbReference>
<dbReference type="InterPro" id="IPR016136">
    <property type="entry name" value="DNA_helicase_N/primase_C"/>
</dbReference>
<dbReference type="GO" id="GO:0006269">
    <property type="term" value="P:DNA replication, synthesis of primer"/>
    <property type="evidence" value="ECO:0007669"/>
    <property type="project" value="UniProtKB-KW"/>
</dbReference>
<dbReference type="SUPFAM" id="SSF117023">
    <property type="entry name" value="DNA primase DnaG, C-terminal domain"/>
    <property type="match status" value="1"/>
</dbReference>
<gene>
    <name evidence="3" type="ORF">JCM19231_973</name>
</gene>
<name>A0A0B8NRV4_9VIBR</name>
<evidence type="ECO:0000259" key="2">
    <source>
        <dbReference type="PROSITE" id="PS50880"/>
    </source>
</evidence>
<dbReference type="InterPro" id="IPR013173">
    <property type="entry name" value="DNA_primase_DnaG_DnaB-bd_dom"/>
</dbReference>
<keyword evidence="1" id="KW-0639">Primosome</keyword>
<dbReference type="Gene3D" id="1.10.860.10">
    <property type="entry name" value="DNAb Helicase, Chain A"/>
    <property type="match status" value="1"/>
</dbReference>
<dbReference type="FunFam" id="3.40.1360.10:FF:000002">
    <property type="entry name" value="DNA primase"/>
    <property type="match status" value="1"/>
</dbReference>
<evidence type="ECO:0000313" key="4">
    <source>
        <dbReference type="Proteomes" id="UP000031671"/>
    </source>
</evidence>
<dbReference type="InterPro" id="IPR037068">
    <property type="entry name" value="DNA_primase_core_N_sf"/>
</dbReference>
<accession>A0A0B8NRV4</accession>
<dbReference type="InterPro" id="IPR013264">
    <property type="entry name" value="DNAG_N"/>
</dbReference>
<protein>
    <submittedName>
        <fullName evidence="3">DNA primase</fullName>
    </submittedName>
</protein>
<reference evidence="3 4" key="1">
    <citation type="submission" date="2015-01" db="EMBL/GenBank/DDBJ databases">
        <title>Vibrio sp. C1 JCM 19231 whole genome shotgun sequence.</title>
        <authorList>
            <person name="Sawabe T."/>
            <person name="Meirelles P."/>
            <person name="Feng G."/>
            <person name="Sayaka M."/>
            <person name="Hattori M."/>
            <person name="Ohkuma M."/>
        </authorList>
    </citation>
    <scope>NUCLEOTIDE SEQUENCE [LARGE SCALE GENOMIC DNA]</scope>
    <source>
        <strain evidence="4">JCM 19231</strain>
    </source>
</reference>
<dbReference type="SMART" id="SM00766">
    <property type="entry name" value="DnaG_DnaB_bind"/>
    <property type="match status" value="1"/>
</dbReference>
<sequence>MFPIRDRRGRVIGFGGRVLGDGTPKYLNSPETPIFHKGKELYGLYEVLQTHRSPEQVLVVEGYMDVVALAQFGVDYAVASLGTSTTGDHLQMLFRQTSTIVCCYDGDRAGRDAAWRAMENALPYLNDGRQLKFMFLPDGEDPDSYIRQHGKEAFEQQVTEAMSLSDFMFQTLLSQVDTSSKEGMAKLSTLAVPLIDKVPGGTLRLYLRELLGRKLGLVEESQLQQLLSKNNQQETRPAPHKKIERTPMRVVIALLLQNPQFVDFVPNLDSIRQTNLPGLSLLLDVVDKCLNHPHISTGQLLEHWRNQKDERILSLLASWDIPTYKEEDNLEDIFCDSLDKVIYQCIERQIETLQAKERSIGLSVDEKRELLALMLDLKA</sequence>
<reference evidence="3 4" key="2">
    <citation type="submission" date="2015-01" db="EMBL/GenBank/DDBJ databases">
        <authorList>
            <consortium name="NBRP consortium"/>
            <person name="Sawabe T."/>
            <person name="Meirelles P."/>
            <person name="Feng G."/>
            <person name="Sayaka M."/>
            <person name="Hattori M."/>
            <person name="Ohkuma M."/>
        </authorList>
    </citation>
    <scope>NUCLEOTIDE SEQUENCE [LARGE SCALE GENOMIC DNA]</scope>
    <source>
        <strain evidence="4">JCM 19231</strain>
    </source>
</reference>
<dbReference type="Pfam" id="PF08275">
    <property type="entry name" value="DNAG_N"/>
    <property type="match status" value="1"/>
</dbReference>
<proteinExistence type="predicted"/>
<dbReference type="AlphaFoldDB" id="A0A0B8NRV4"/>
<dbReference type="InterPro" id="IPR006171">
    <property type="entry name" value="TOPRIM_dom"/>
</dbReference>
<dbReference type="CDD" id="cd03364">
    <property type="entry name" value="TOPRIM_DnaG_primases"/>
    <property type="match status" value="1"/>
</dbReference>
<dbReference type="GO" id="GO:0016779">
    <property type="term" value="F:nucleotidyltransferase activity"/>
    <property type="evidence" value="ECO:0007669"/>
    <property type="project" value="InterPro"/>
</dbReference>
<dbReference type="InterPro" id="IPR050219">
    <property type="entry name" value="DnaG_primase"/>
</dbReference>
<evidence type="ECO:0000256" key="1">
    <source>
        <dbReference type="ARBA" id="ARBA00022515"/>
    </source>
</evidence>
<dbReference type="PROSITE" id="PS50880">
    <property type="entry name" value="TOPRIM"/>
    <property type="match status" value="1"/>
</dbReference>
<dbReference type="SUPFAM" id="SSF56731">
    <property type="entry name" value="DNA primase core"/>
    <property type="match status" value="1"/>
</dbReference>
<dbReference type="Pfam" id="PF08278">
    <property type="entry name" value="DnaG_DnaB_bind"/>
    <property type="match status" value="1"/>
</dbReference>
<feature type="domain" description="Toprim" evidence="2">
    <location>
        <begin position="55"/>
        <end position="137"/>
    </location>
</feature>
<dbReference type="Gene3D" id="1.20.50.20">
    <property type="entry name" value="DnaG, RNA polymerase domain, helical bundle"/>
    <property type="match status" value="1"/>
</dbReference>
<dbReference type="InterPro" id="IPR034151">
    <property type="entry name" value="TOPRIM_DnaG_bac"/>
</dbReference>
<dbReference type="EMBL" id="BBRZ01000009">
    <property type="protein sequence ID" value="GAM55027.1"/>
    <property type="molecule type" value="Genomic_DNA"/>
</dbReference>
<dbReference type="Proteomes" id="UP000031671">
    <property type="component" value="Unassembled WGS sequence"/>
</dbReference>
<comment type="caution">
    <text evidence="3">The sequence shown here is derived from an EMBL/GenBank/DDBJ whole genome shotgun (WGS) entry which is preliminary data.</text>
</comment>
<dbReference type="GO" id="GO:1990077">
    <property type="term" value="C:primosome complex"/>
    <property type="evidence" value="ECO:0007669"/>
    <property type="project" value="UniProtKB-KW"/>
</dbReference>
<dbReference type="Gene3D" id="3.90.980.10">
    <property type="entry name" value="DNA primase, catalytic core, N-terminal domain"/>
    <property type="match status" value="1"/>
</dbReference>
<dbReference type="InterPro" id="IPR019475">
    <property type="entry name" value="DNA_primase_DnaB-bd"/>
</dbReference>
<dbReference type="SMART" id="SM00493">
    <property type="entry name" value="TOPRIM"/>
    <property type="match status" value="1"/>
</dbReference>
<keyword evidence="4" id="KW-1185">Reference proteome</keyword>
<dbReference type="PANTHER" id="PTHR30313">
    <property type="entry name" value="DNA PRIMASE"/>
    <property type="match status" value="1"/>
</dbReference>
<organism evidence="3 4">
    <name type="scientific">Vibrio ishigakensis</name>
    <dbReference type="NCBI Taxonomy" id="1481914"/>
    <lineage>
        <taxon>Bacteria</taxon>
        <taxon>Pseudomonadati</taxon>
        <taxon>Pseudomonadota</taxon>
        <taxon>Gammaproteobacteria</taxon>
        <taxon>Vibrionales</taxon>
        <taxon>Vibrionaceae</taxon>
        <taxon>Vibrio</taxon>
    </lineage>
</organism>
<dbReference type="Pfam" id="PF13155">
    <property type="entry name" value="Toprim_2"/>
    <property type="match status" value="1"/>
</dbReference>
<dbReference type="PANTHER" id="PTHR30313:SF2">
    <property type="entry name" value="DNA PRIMASE"/>
    <property type="match status" value="1"/>
</dbReference>
<dbReference type="Pfam" id="PF10410">
    <property type="entry name" value="DnaB_bind"/>
    <property type="match status" value="1"/>
</dbReference>
<dbReference type="GO" id="GO:0005737">
    <property type="term" value="C:cytoplasm"/>
    <property type="evidence" value="ECO:0007669"/>
    <property type="project" value="TreeGrafter"/>
</dbReference>